<dbReference type="InterPro" id="IPR016186">
    <property type="entry name" value="C-type_lectin-like/link_sf"/>
</dbReference>
<keyword evidence="4" id="KW-1185">Reference proteome</keyword>
<evidence type="ECO:0000313" key="4">
    <source>
        <dbReference type="Proteomes" id="UP001497623"/>
    </source>
</evidence>
<dbReference type="InterPro" id="IPR050111">
    <property type="entry name" value="C-type_lectin/snaclec_domain"/>
</dbReference>
<dbReference type="Proteomes" id="UP001497623">
    <property type="component" value="Unassembled WGS sequence"/>
</dbReference>
<dbReference type="AlphaFoldDB" id="A0AAV2PJL0"/>
<dbReference type="EMBL" id="CAXKWB010000080">
    <property type="protein sequence ID" value="CAL4059065.1"/>
    <property type="molecule type" value="Genomic_DNA"/>
</dbReference>
<protein>
    <recommendedName>
        <fullName evidence="2">C-type lectin domain-containing protein</fullName>
    </recommendedName>
</protein>
<dbReference type="InterPro" id="IPR016187">
    <property type="entry name" value="CTDL_fold"/>
</dbReference>
<dbReference type="InterPro" id="IPR001304">
    <property type="entry name" value="C-type_lectin-like"/>
</dbReference>
<evidence type="ECO:0000313" key="3">
    <source>
        <dbReference type="EMBL" id="CAL4059065.1"/>
    </source>
</evidence>
<proteinExistence type="predicted"/>
<sequence length="207" mass="22900">MSIMNNIYFAVVVLLCCCSQQTSSFRGADDNTITNIVNNQEEIKSMMRGIKQEIADIKEVINNMVHIATNKGVLCKSPFVSIAGSSTCYYFSPNAATWQTAREACQALDPRCDLAELRTLEQQNALDAYMKENDMSGGDVGLYFIGGTDQGSPRKFKWLSGELVTEGWRSEEPNHTHPGNGCLWFYAGQVGDASLSCTGSYRYICQI</sequence>
<evidence type="ECO:0000256" key="1">
    <source>
        <dbReference type="SAM" id="SignalP"/>
    </source>
</evidence>
<dbReference type="SMART" id="SM00034">
    <property type="entry name" value="CLECT"/>
    <property type="match status" value="1"/>
</dbReference>
<gene>
    <name evidence="3" type="ORF">MNOR_LOCUS371</name>
</gene>
<dbReference type="Gene3D" id="3.10.100.10">
    <property type="entry name" value="Mannose-Binding Protein A, subunit A"/>
    <property type="match status" value="1"/>
</dbReference>
<evidence type="ECO:0000259" key="2">
    <source>
        <dbReference type="PROSITE" id="PS50041"/>
    </source>
</evidence>
<feature type="domain" description="C-type lectin" evidence="2">
    <location>
        <begin position="84"/>
        <end position="206"/>
    </location>
</feature>
<comment type="caution">
    <text evidence="3">The sequence shown here is derived from an EMBL/GenBank/DDBJ whole genome shotgun (WGS) entry which is preliminary data.</text>
</comment>
<dbReference type="Pfam" id="PF00059">
    <property type="entry name" value="Lectin_C"/>
    <property type="match status" value="1"/>
</dbReference>
<reference evidence="3 4" key="1">
    <citation type="submission" date="2024-05" db="EMBL/GenBank/DDBJ databases">
        <authorList>
            <person name="Wallberg A."/>
        </authorList>
    </citation>
    <scope>NUCLEOTIDE SEQUENCE [LARGE SCALE GENOMIC DNA]</scope>
</reference>
<dbReference type="SUPFAM" id="SSF56436">
    <property type="entry name" value="C-type lectin-like"/>
    <property type="match status" value="1"/>
</dbReference>
<dbReference type="PROSITE" id="PS50041">
    <property type="entry name" value="C_TYPE_LECTIN_2"/>
    <property type="match status" value="1"/>
</dbReference>
<feature type="signal peptide" evidence="1">
    <location>
        <begin position="1"/>
        <end position="24"/>
    </location>
</feature>
<accession>A0AAV2PJL0</accession>
<feature type="chain" id="PRO_5043931985" description="C-type lectin domain-containing protein" evidence="1">
    <location>
        <begin position="25"/>
        <end position="207"/>
    </location>
</feature>
<dbReference type="PANTHER" id="PTHR22803">
    <property type="entry name" value="MANNOSE, PHOSPHOLIPASE, LECTIN RECEPTOR RELATED"/>
    <property type="match status" value="1"/>
</dbReference>
<name>A0AAV2PJL0_MEGNR</name>
<keyword evidence="1" id="KW-0732">Signal</keyword>
<organism evidence="3 4">
    <name type="scientific">Meganyctiphanes norvegica</name>
    <name type="common">Northern krill</name>
    <name type="synonym">Thysanopoda norvegica</name>
    <dbReference type="NCBI Taxonomy" id="48144"/>
    <lineage>
        <taxon>Eukaryota</taxon>
        <taxon>Metazoa</taxon>
        <taxon>Ecdysozoa</taxon>
        <taxon>Arthropoda</taxon>
        <taxon>Crustacea</taxon>
        <taxon>Multicrustacea</taxon>
        <taxon>Malacostraca</taxon>
        <taxon>Eumalacostraca</taxon>
        <taxon>Eucarida</taxon>
        <taxon>Euphausiacea</taxon>
        <taxon>Euphausiidae</taxon>
        <taxon>Meganyctiphanes</taxon>
    </lineage>
</organism>
<dbReference type="CDD" id="cd00037">
    <property type="entry name" value="CLECT"/>
    <property type="match status" value="1"/>
</dbReference>